<reference evidence="2 3" key="1">
    <citation type="journal article" date="2007" name="Science">
        <title>The Fusarium graminearum genome reveals a link between localized polymorphism and pathogen specialization.</title>
        <authorList>
            <person name="Cuomo C.A."/>
            <person name="Gueldener U."/>
            <person name="Xu J.-R."/>
            <person name="Trail F."/>
            <person name="Turgeon B.G."/>
            <person name="Di Pietro A."/>
            <person name="Walton J.D."/>
            <person name="Ma L.-J."/>
            <person name="Baker S.E."/>
            <person name="Rep M."/>
            <person name="Adam G."/>
            <person name="Antoniw J."/>
            <person name="Baldwin T."/>
            <person name="Calvo S.E."/>
            <person name="Chang Y.-L."/>
            <person name="DeCaprio D."/>
            <person name="Gale L.R."/>
            <person name="Gnerre S."/>
            <person name="Goswami R.S."/>
            <person name="Hammond-Kosack K."/>
            <person name="Harris L.J."/>
            <person name="Hilburn K."/>
            <person name="Kennell J.C."/>
            <person name="Kroken S."/>
            <person name="Magnuson J.K."/>
            <person name="Mannhaupt G."/>
            <person name="Mauceli E.W."/>
            <person name="Mewes H.-W."/>
            <person name="Mitterbauer R."/>
            <person name="Muehlbauer G."/>
            <person name="Muensterkoetter M."/>
            <person name="Nelson D."/>
            <person name="O'Donnell K."/>
            <person name="Ouellet T."/>
            <person name="Qi W."/>
            <person name="Quesneville H."/>
            <person name="Roncero M.I.G."/>
            <person name="Seong K.-Y."/>
            <person name="Tetko I.V."/>
            <person name="Urban M."/>
            <person name="Waalwijk C."/>
            <person name="Ward T.J."/>
            <person name="Yao J."/>
            <person name="Birren B.W."/>
            <person name="Kistler H.C."/>
        </authorList>
    </citation>
    <scope>NUCLEOTIDE SEQUENCE [LARGE SCALE GENOMIC DNA]</scope>
    <source>
        <strain evidence="3">ATCC MYA-4620 / CBS 123657 / FGSC 9075 / NRRL 31084 / PH-1</strain>
        <strain evidence="2">PH-1 / ATCC MYA-4620 / FGSC 9075 / NRRL 31084</strain>
    </source>
</reference>
<dbReference type="VEuPathDB" id="FungiDB:FGRAMPH1_01G18379"/>
<keyword evidence="3" id="KW-1185">Reference proteome</keyword>
<dbReference type="EMBL" id="HG970334">
    <property type="protein sequence ID" value="CEF88019.1"/>
    <property type="molecule type" value="Genomic_DNA"/>
</dbReference>
<gene>
    <name evidence="1" type="ORF">FGRAMPH1_01T18379</name>
</gene>
<reference evidence="2" key="4">
    <citation type="submission" date="2017-01" db="UniProtKB">
        <authorList>
            <consortium name="EnsemblFungi"/>
        </authorList>
    </citation>
    <scope>IDENTIFICATION</scope>
    <source>
        <strain evidence="2">PH-1 / ATCC MYA-4620 / FGSC 9075 / NRRL 31084</strain>
    </source>
</reference>
<reference evidence="1 3" key="3">
    <citation type="journal article" date="2015" name="BMC Genomics">
        <title>The completed genome sequence of the pathogenic ascomycete fungus Fusarium graminearum.</title>
        <authorList>
            <person name="King R."/>
            <person name="Urban M."/>
            <person name="Hammond-Kosack M.C."/>
            <person name="Hassani-Pak K."/>
            <person name="Hammond-Kosack K.E."/>
        </authorList>
    </citation>
    <scope>NUCLEOTIDE SEQUENCE [LARGE SCALE GENOMIC DNA]</scope>
    <source>
        <strain evidence="3">ATCC MYA-4620 / CBS 123657 / FGSC 9075 / NRRL 31084 / PH-1</strain>
        <strain evidence="1">PH-1</strain>
    </source>
</reference>
<accession>A0A0E0SNK6</accession>
<reference evidence="2 3" key="2">
    <citation type="journal article" date="2010" name="Nature">
        <title>Comparative genomics reveals mobile pathogenicity chromosomes in Fusarium.</title>
        <authorList>
            <person name="Ma L.J."/>
            <person name="van der Does H.C."/>
            <person name="Borkovich K.A."/>
            <person name="Coleman J.J."/>
            <person name="Daboussi M.J."/>
            <person name="Di Pietro A."/>
            <person name="Dufresne M."/>
            <person name="Freitag M."/>
            <person name="Grabherr M."/>
            <person name="Henrissat B."/>
            <person name="Houterman P.M."/>
            <person name="Kang S."/>
            <person name="Shim W.B."/>
            <person name="Woloshuk C."/>
            <person name="Xie X."/>
            <person name="Xu J.R."/>
            <person name="Antoniw J."/>
            <person name="Baker S.E."/>
            <person name="Bluhm B.H."/>
            <person name="Breakspear A."/>
            <person name="Brown D.W."/>
            <person name="Butchko R.A."/>
            <person name="Chapman S."/>
            <person name="Coulson R."/>
            <person name="Coutinho P.M."/>
            <person name="Danchin E.G."/>
            <person name="Diener A."/>
            <person name="Gale L.R."/>
            <person name="Gardiner D.M."/>
            <person name="Goff S."/>
            <person name="Hammond-Kosack K.E."/>
            <person name="Hilburn K."/>
            <person name="Hua-Van A."/>
            <person name="Jonkers W."/>
            <person name="Kazan K."/>
            <person name="Kodira C.D."/>
            <person name="Koehrsen M."/>
            <person name="Kumar L."/>
            <person name="Lee Y.H."/>
            <person name="Li L."/>
            <person name="Manners J.M."/>
            <person name="Miranda-Saavedra D."/>
            <person name="Mukherjee M."/>
            <person name="Park G."/>
            <person name="Park J."/>
            <person name="Park S.Y."/>
            <person name="Proctor R.H."/>
            <person name="Regev A."/>
            <person name="Ruiz-Roldan M.C."/>
            <person name="Sain D."/>
            <person name="Sakthikumar S."/>
            <person name="Sykes S."/>
            <person name="Schwartz D.C."/>
            <person name="Turgeon B.G."/>
            <person name="Wapinski I."/>
            <person name="Yoder O."/>
            <person name="Young S."/>
            <person name="Zeng Q."/>
            <person name="Zhou S."/>
            <person name="Galagan J."/>
            <person name="Cuomo C.A."/>
            <person name="Kistler H.C."/>
            <person name="Rep M."/>
        </authorList>
    </citation>
    <scope>GENOME REANNOTATION</scope>
    <source>
        <strain evidence="3">ATCC MYA-4620 / CBS 123657 / FGSC 9075 / NRRL 31084 / PH-1</strain>
        <strain evidence="2">PH-1 / ATCC MYA-4620 / FGSC 9075 / NRRL 31084</strain>
    </source>
</reference>
<evidence type="ECO:0000313" key="3">
    <source>
        <dbReference type="Proteomes" id="UP000070720"/>
    </source>
</evidence>
<proteinExistence type="predicted"/>
<evidence type="ECO:0000313" key="2">
    <source>
        <dbReference type="EnsemblFungi" id="CEF88019"/>
    </source>
</evidence>
<name>A0A098E331_GIBZE</name>
<dbReference type="EnsemblFungi" id="CEF88019">
    <property type="protein sequence ID" value="CEF88019"/>
    <property type="gene ID" value="FGRRES_15308"/>
</dbReference>
<accession>A0A098E331</accession>
<dbReference type="Proteomes" id="UP000070720">
    <property type="component" value="Chromosome 3"/>
</dbReference>
<dbReference type="InParanoid" id="A0A098E331"/>
<evidence type="ECO:0000313" key="1">
    <source>
        <dbReference type="EMBL" id="CEF88019.1"/>
    </source>
</evidence>
<sequence length="56" mass="5974">MREEGVEAFPEVTLYCAGTFPQPTDTSTLLGPATITALVVPVDLAASTHQPFKLKL</sequence>
<dbReference type="AlphaFoldDB" id="A0A098E331"/>
<protein>
    <submittedName>
        <fullName evidence="1">Chromosome 3, complete genome</fullName>
    </submittedName>
</protein>
<organism evidence="1 3">
    <name type="scientific">Gibberella zeae (strain ATCC MYA-4620 / CBS 123657 / FGSC 9075 / NRRL 31084 / PH-1)</name>
    <name type="common">Wheat head blight fungus</name>
    <name type="synonym">Fusarium graminearum</name>
    <dbReference type="NCBI Taxonomy" id="229533"/>
    <lineage>
        <taxon>Eukaryota</taxon>
        <taxon>Fungi</taxon>
        <taxon>Dikarya</taxon>
        <taxon>Ascomycota</taxon>
        <taxon>Pezizomycotina</taxon>
        <taxon>Sordariomycetes</taxon>
        <taxon>Hypocreomycetidae</taxon>
        <taxon>Hypocreales</taxon>
        <taxon>Nectriaceae</taxon>
        <taxon>Fusarium</taxon>
    </lineage>
</organism>